<dbReference type="SMART" id="SM00448">
    <property type="entry name" value="REC"/>
    <property type="match status" value="1"/>
</dbReference>
<evidence type="ECO:0000313" key="8">
    <source>
        <dbReference type="EMBL" id="NCI50932.1"/>
    </source>
</evidence>
<evidence type="ECO:0000256" key="3">
    <source>
        <dbReference type="ARBA" id="ARBA00023125"/>
    </source>
</evidence>
<accession>A0ABW9ZX80</accession>
<sequence>MINLAIVDDHPAIRSGIRKILEECGDVFISMEASNGQDFLKKLAVAQAPDIAIIDINMPVMNGHELVKKLQADFPQVRPIVYSIVCGIDAMVHMFTSGASAYLNKAKDITELPTAIRAVYEKGSYLSNIQIPALVKPRQNGMKPGFFGRSYLTPRETVVINMLATDLNYHQIGDRLKVGEKTIHNYRDRIYQKLGIRNRSELTLFAINNGLTYSITNIT</sequence>
<name>A0ABW9ZX80_9BACT</name>
<keyword evidence="2" id="KW-0805">Transcription regulation</keyword>
<dbReference type="PROSITE" id="PS50043">
    <property type="entry name" value="HTH_LUXR_2"/>
    <property type="match status" value="1"/>
</dbReference>
<dbReference type="CDD" id="cd06170">
    <property type="entry name" value="LuxR_C_like"/>
    <property type="match status" value="1"/>
</dbReference>
<dbReference type="InterPro" id="IPR000792">
    <property type="entry name" value="Tscrpt_reg_LuxR_C"/>
</dbReference>
<dbReference type="CDD" id="cd17535">
    <property type="entry name" value="REC_NarL-like"/>
    <property type="match status" value="1"/>
</dbReference>
<organism evidence="8 9">
    <name type="scientific">Sediminibacterium roseum</name>
    <dbReference type="NCBI Taxonomy" id="1978412"/>
    <lineage>
        <taxon>Bacteria</taxon>
        <taxon>Pseudomonadati</taxon>
        <taxon>Bacteroidota</taxon>
        <taxon>Chitinophagia</taxon>
        <taxon>Chitinophagales</taxon>
        <taxon>Chitinophagaceae</taxon>
        <taxon>Sediminibacterium</taxon>
    </lineage>
</organism>
<comment type="caution">
    <text evidence="8">The sequence shown here is derived from an EMBL/GenBank/DDBJ whole genome shotgun (WGS) entry which is preliminary data.</text>
</comment>
<dbReference type="InterPro" id="IPR039420">
    <property type="entry name" value="WalR-like"/>
</dbReference>
<evidence type="ECO:0000313" key="9">
    <source>
        <dbReference type="Proteomes" id="UP000753802"/>
    </source>
</evidence>
<protein>
    <submittedName>
        <fullName evidence="8">Response regulator transcription factor</fullName>
    </submittedName>
</protein>
<dbReference type="InterPro" id="IPR011006">
    <property type="entry name" value="CheY-like_superfamily"/>
</dbReference>
<keyword evidence="4" id="KW-0804">Transcription</keyword>
<dbReference type="Proteomes" id="UP000753802">
    <property type="component" value="Unassembled WGS sequence"/>
</dbReference>
<dbReference type="PROSITE" id="PS00622">
    <property type="entry name" value="HTH_LUXR_1"/>
    <property type="match status" value="1"/>
</dbReference>
<dbReference type="InterPro" id="IPR016032">
    <property type="entry name" value="Sig_transdc_resp-reg_C-effctor"/>
</dbReference>
<dbReference type="InterPro" id="IPR001789">
    <property type="entry name" value="Sig_transdc_resp-reg_receiver"/>
</dbReference>
<dbReference type="SUPFAM" id="SSF46894">
    <property type="entry name" value="C-terminal effector domain of the bipartite response regulators"/>
    <property type="match status" value="1"/>
</dbReference>
<dbReference type="SMART" id="SM00421">
    <property type="entry name" value="HTH_LUXR"/>
    <property type="match status" value="1"/>
</dbReference>
<feature type="domain" description="HTH luxR-type" evidence="6">
    <location>
        <begin position="145"/>
        <end position="210"/>
    </location>
</feature>
<dbReference type="SUPFAM" id="SSF52172">
    <property type="entry name" value="CheY-like"/>
    <property type="match status" value="1"/>
</dbReference>
<dbReference type="Pfam" id="PF00072">
    <property type="entry name" value="Response_reg"/>
    <property type="match status" value="1"/>
</dbReference>
<feature type="domain" description="Response regulatory" evidence="7">
    <location>
        <begin position="3"/>
        <end position="120"/>
    </location>
</feature>
<keyword evidence="1 5" id="KW-0597">Phosphoprotein</keyword>
<gene>
    <name evidence="8" type="ORF">GWC95_13445</name>
</gene>
<evidence type="ECO:0000256" key="1">
    <source>
        <dbReference type="ARBA" id="ARBA00022553"/>
    </source>
</evidence>
<dbReference type="InterPro" id="IPR058245">
    <property type="entry name" value="NreC/VraR/RcsB-like_REC"/>
</dbReference>
<reference evidence="8 9" key="1">
    <citation type="submission" date="2020-01" db="EMBL/GenBank/DDBJ databases">
        <title>Genome analysis.</title>
        <authorList>
            <person name="Wu S."/>
            <person name="Wang G."/>
        </authorList>
    </citation>
    <scope>NUCLEOTIDE SEQUENCE [LARGE SCALE GENOMIC DNA]</scope>
    <source>
        <strain evidence="8 9">SYL130</strain>
    </source>
</reference>
<feature type="modified residue" description="4-aspartylphosphate" evidence="5">
    <location>
        <position position="55"/>
    </location>
</feature>
<dbReference type="PANTHER" id="PTHR43214:SF41">
    <property type="entry name" value="NITRATE_NITRITE RESPONSE REGULATOR PROTEIN NARP"/>
    <property type="match status" value="1"/>
</dbReference>
<evidence type="ECO:0000256" key="2">
    <source>
        <dbReference type="ARBA" id="ARBA00023015"/>
    </source>
</evidence>
<dbReference type="Gene3D" id="3.40.50.2300">
    <property type="match status" value="1"/>
</dbReference>
<evidence type="ECO:0000259" key="6">
    <source>
        <dbReference type="PROSITE" id="PS50043"/>
    </source>
</evidence>
<dbReference type="PROSITE" id="PS50110">
    <property type="entry name" value="RESPONSE_REGULATORY"/>
    <property type="match status" value="1"/>
</dbReference>
<dbReference type="RefSeq" id="WP_161819236.1">
    <property type="nucleotide sequence ID" value="NZ_JAACJS010000015.1"/>
</dbReference>
<evidence type="ECO:0000256" key="5">
    <source>
        <dbReference type="PROSITE-ProRule" id="PRU00169"/>
    </source>
</evidence>
<keyword evidence="9" id="KW-1185">Reference proteome</keyword>
<dbReference type="PANTHER" id="PTHR43214">
    <property type="entry name" value="TWO-COMPONENT RESPONSE REGULATOR"/>
    <property type="match status" value="1"/>
</dbReference>
<keyword evidence="3" id="KW-0238">DNA-binding</keyword>
<evidence type="ECO:0000259" key="7">
    <source>
        <dbReference type="PROSITE" id="PS50110"/>
    </source>
</evidence>
<evidence type="ECO:0000256" key="4">
    <source>
        <dbReference type="ARBA" id="ARBA00023163"/>
    </source>
</evidence>
<dbReference type="Pfam" id="PF00196">
    <property type="entry name" value="GerE"/>
    <property type="match status" value="1"/>
</dbReference>
<proteinExistence type="predicted"/>
<dbReference type="EMBL" id="JAACJS010000015">
    <property type="protein sequence ID" value="NCI50932.1"/>
    <property type="molecule type" value="Genomic_DNA"/>
</dbReference>